<comment type="caution">
    <text evidence="3">The sequence shown here is derived from an EMBL/GenBank/DDBJ whole genome shotgun (WGS) entry which is preliminary data.</text>
</comment>
<name>A0AAV1KY31_9NEOP</name>
<evidence type="ECO:0000313" key="3">
    <source>
        <dbReference type="EMBL" id="CAK1587933.1"/>
    </source>
</evidence>
<feature type="compositionally biased region" description="Basic and acidic residues" evidence="1">
    <location>
        <begin position="1"/>
        <end position="28"/>
    </location>
</feature>
<dbReference type="Proteomes" id="UP001314205">
    <property type="component" value="Unassembled WGS sequence"/>
</dbReference>
<dbReference type="Pfam" id="PF05699">
    <property type="entry name" value="Dimer_Tnp_hAT"/>
    <property type="match status" value="1"/>
</dbReference>
<dbReference type="InterPro" id="IPR008906">
    <property type="entry name" value="HATC_C_dom"/>
</dbReference>
<evidence type="ECO:0000256" key="1">
    <source>
        <dbReference type="SAM" id="MobiDB-lite"/>
    </source>
</evidence>
<feature type="domain" description="HAT C-terminal dimerisation" evidence="2">
    <location>
        <begin position="644"/>
        <end position="695"/>
    </location>
</feature>
<feature type="region of interest" description="Disordered" evidence="1">
    <location>
        <begin position="1"/>
        <end position="36"/>
    </location>
</feature>
<sequence length="724" mass="82427">MDKWLMKGQNKEDNPKLERKRKPEKETSEASTSSIEVEYAVPIPSSSLTSVGLATSESNNPQTKKIKRLNKFNDLWLQEPNFLSWLCKDSKMKDGNDLAHCMLCSVSIIAHKSDLIRHMNSDRHKKKSLEIQNIPKISNYLPVTDLEINVRKAELKLAGALAENNIPISFSDILGPLCKEIFADSVIAKNMNLHRTKATAIINNVLGNTFLEDIYEKLRGEKIFFSLIMDETTDQSSLKQCCFTAVVYDENTNKVEHLFLDMVELSSGTAKGLYDCLHQMLRNKNISIENMVGFSSDTTNVMVGEHCSVFALLKKDLPHIALVKCSCHMIHLSSSKACLKLPRNVEDFLRSVGAHFSRSSQRQLKFREFQEFFQVETHKILTPAQTRWLSLKACIDRVLEQYTPLKAYLTETVFSDPSKTTEEMLITMNNQFTVVYLEFMSYVLALVTKFNVLFQSETSLLYKLKPEVENLLKTLSSNFMKISYIKSCANILNADFKNPTHFLSLNEIYIGLKAGESIEILKNDENVPRAAIADFYRTCQEFYIELTSDITKRFDFGDPLFSIISAVNPSEAQQFLIKSLVPVLKRFPVLYKFVTAQKLDDEWRTHALLDFEQHGLEIHGDNINAESYWGKVFRLKNAAGEYMFPNIKIVMSLLLILPFSNASVERKFSALRCLKTENRNRLNTGTVVSLMATREGIKKLGGSAKFNPSNKMLASNVWKKCNKG</sequence>
<dbReference type="GO" id="GO:0046983">
    <property type="term" value="F:protein dimerization activity"/>
    <property type="evidence" value="ECO:0007669"/>
    <property type="project" value="InterPro"/>
</dbReference>
<dbReference type="SUPFAM" id="SSF53098">
    <property type="entry name" value="Ribonuclease H-like"/>
    <property type="match status" value="1"/>
</dbReference>
<proteinExistence type="predicted"/>
<dbReference type="EMBL" id="CAVLGL010000082">
    <property type="protein sequence ID" value="CAK1587933.1"/>
    <property type="molecule type" value="Genomic_DNA"/>
</dbReference>
<accession>A0AAV1KY31</accession>
<protein>
    <recommendedName>
        <fullName evidence="2">HAT C-terminal dimerisation domain-containing protein</fullName>
    </recommendedName>
</protein>
<organism evidence="3 4">
    <name type="scientific">Parnassius mnemosyne</name>
    <name type="common">clouded apollo</name>
    <dbReference type="NCBI Taxonomy" id="213953"/>
    <lineage>
        <taxon>Eukaryota</taxon>
        <taxon>Metazoa</taxon>
        <taxon>Ecdysozoa</taxon>
        <taxon>Arthropoda</taxon>
        <taxon>Hexapoda</taxon>
        <taxon>Insecta</taxon>
        <taxon>Pterygota</taxon>
        <taxon>Neoptera</taxon>
        <taxon>Endopterygota</taxon>
        <taxon>Lepidoptera</taxon>
        <taxon>Glossata</taxon>
        <taxon>Ditrysia</taxon>
        <taxon>Papilionoidea</taxon>
        <taxon>Papilionidae</taxon>
        <taxon>Parnassiinae</taxon>
        <taxon>Parnassini</taxon>
        <taxon>Parnassius</taxon>
        <taxon>Driopa</taxon>
    </lineage>
</organism>
<dbReference type="PANTHER" id="PTHR37162">
    <property type="entry name" value="HAT FAMILY DIMERISATION DOMAINCONTAINING PROTEIN-RELATED"/>
    <property type="match status" value="1"/>
</dbReference>
<dbReference type="InterPro" id="IPR012337">
    <property type="entry name" value="RNaseH-like_sf"/>
</dbReference>
<evidence type="ECO:0000313" key="4">
    <source>
        <dbReference type="Proteomes" id="UP001314205"/>
    </source>
</evidence>
<reference evidence="3 4" key="1">
    <citation type="submission" date="2023-11" db="EMBL/GenBank/DDBJ databases">
        <authorList>
            <person name="Hedman E."/>
            <person name="Englund M."/>
            <person name="Stromberg M."/>
            <person name="Nyberg Akerstrom W."/>
            <person name="Nylinder S."/>
            <person name="Jareborg N."/>
            <person name="Kallberg Y."/>
            <person name="Kronander E."/>
        </authorList>
    </citation>
    <scope>NUCLEOTIDE SEQUENCE [LARGE SCALE GENOMIC DNA]</scope>
</reference>
<dbReference type="PANTHER" id="PTHR37162:SF1">
    <property type="entry name" value="BED-TYPE DOMAIN-CONTAINING PROTEIN"/>
    <property type="match status" value="1"/>
</dbReference>
<gene>
    <name evidence="3" type="ORF">PARMNEM_LOCUS8635</name>
</gene>
<evidence type="ECO:0000259" key="2">
    <source>
        <dbReference type="Pfam" id="PF05699"/>
    </source>
</evidence>
<keyword evidence="4" id="KW-1185">Reference proteome</keyword>
<dbReference type="AlphaFoldDB" id="A0AAV1KY31"/>